<evidence type="ECO:0000256" key="9">
    <source>
        <dbReference type="PROSITE-ProRule" id="PRU00176"/>
    </source>
</evidence>
<dbReference type="SUPFAM" id="SSF54928">
    <property type="entry name" value="RNA-binding domain, RBD"/>
    <property type="match status" value="2"/>
</dbReference>
<keyword evidence="5" id="KW-0805">Transcription regulation</keyword>
<dbReference type="Proteomes" id="UP000325440">
    <property type="component" value="Unassembled WGS sequence"/>
</dbReference>
<evidence type="ECO:0000256" key="5">
    <source>
        <dbReference type="ARBA" id="ARBA00023015"/>
    </source>
</evidence>
<evidence type="ECO:0000256" key="6">
    <source>
        <dbReference type="ARBA" id="ARBA00023163"/>
    </source>
</evidence>
<sequence>MLYFVTTMENTEKYIPVCECEGEDFMEIPLESDGTLSTATLSAYFPGVTGLKFRLDSYSPYRALRLYDGKFHAPEGSWTGHKFYCVHPKGDKRKLEESDTKPSKGCHNMNCTDLIVLGIPYQLSETQMKEYFLQFGKLVMVQIKRDASGNSKGFGFIRYEDYSAQAKALGQRHYVNNRWVDVKIPASKEGYYSKVPHKIFVGRLTEDISEPDLSKYFSQYGEITDVFIPKPFRAFGFVTFNDASVAQSLCDEDHIVKGVSLHISEANPKSDQSRDKQVSSQQQYMSSVLTNGMLAAALNQVAYQTQPIPYQSHRAYGKVQDWKRRDYTNSKTSSEISL</sequence>
<dbReference type="GO" id="GO:0006397">
    <property type="term" value="P:mRNA processing"/>
    <property type="evidence" value="ECO:0007669"/>
    <property type="project" value="UniProtKB-KW"/>
</dbReference>
<dbReference type="InterPro" id="IPR035979">
    <property type="entry name" value="RBD_domain_sf"/>
</dbReference>
<dbReference type="OrthoDB" id="2020831at2759"/>
<dbReference type="Pfam" id="PF18694">
    <property type="entry name" value="TDP-43_N"/>
    <property type="match status" value="1"/>
</dbReference>
<dbReference type="PANTHER" id="PTHR48033">
    <property type="entry name" value="RNA-BINDING (RRM/RBD/RNP MOTIFS) FAMILY PROTEIN"/>
    <property type="match status" value="1"/>
</dbReference>
<evidence type="ECO:0000313" key="11">
    <source>
        <dbReference type="EMBL" id="VVC37281.1"/>
    </source>
</evidence>
<proteinExistence type="predicted"/>
<dbReference type="InterPro" id="IPR041105">
    <property type="entry name" value="TDP-43_N"/>
</dbReference>
<dbReference type="GO" id="GO:0000785">
    <property type="term" value="C:chromatin"/>
    <property type="evidence" value="ECO:0007669"/>
    <property type="project" value="TreeGrafter"/>
</dbReference>
<accession>A0A5E4MY57</accession>
<comment type="subcellular location">
    <subcellularLocation>
        <location evidence="1">Nucleus</location>
    </subcellularLocation>
</comment>
<evidence type="ECO:0000256" key="3">
    <source>
        <dbReference type="ARBA" id="ARBA00022737"/>
    </source>
</evidence>
<dbReference type="EMBL" id="CABPRJ010001444">
    <property type="protein sequence ID" value="VVC37281.1"/>
    <property type="molecule type" value="Genomic_DNA"/>
</dbReference>
<dbReference type="GO" id="GO:0003723">
    <property type="term" value="F:RNA binding"/>
    <property type="evidence" value="ECO:0007669"/>
    <property type="project" value="UniProtKB-UniRule"/>
</dbReference>
<gene>
    <name evidence="11" type="ORF">CINCED_3A017203</name>
</gene>
<keyword evidence="4 9" id="KW-0694">RNA-binding</keyword>
<keyword evidence="6" id="KW-0804">Transcription</keyword>
<dbReference type="GO" id="GO:0008380">
    <property type="term" value="P:RNA splicing"/>
    <property type="evidence" value="ECO:0007669"/>
    <property type="project" value="UniProtKB-KW"/>
</dbReference>
<dbReference type="FunFam" id="3.30.70.330:FF:000107">
    <property type="entry name" value="TAR DNA-binding protein 43"/>
    <property type="match status" value="1"/>
</dbReference>
<feature type="domain" description="RRM" evidence="10">
    <location>
        <begin position="112"/>
        <end position="189"/>
    </location>
</feature>
<feature type="domain" description="RRM" evidence="10">
    <location>
        <begin position="197"/>
        <end position="268"/>
    </location>
</feature>
<dbReference type="PANTHER" id="PTHR48033:SF9">
    <property type="entry name" value="TAR DNA-BINDING PROTEIN 43"/>
    <property type="match status" value="1"/>
</dbReference>
<protein>
    <submittedName>
        <fullName evidence="11">RNA recognition motif domain</fullName>
    </submittedName>
</protein>
<evidence type="ECO:0000259" key="10">
    <source>
        <dbReference type="PROSITE" id="PS50102"/>
    </source>
</evidence>
<dbReference type="InterPro" id="IPR000504">
    <property type="entry name" value="RRM_dom"/>
</dbReference>
<dbReference type="CDD" id="cd19609">
    <property type="entry name" value="NTD_TDP-43"/>
    <property type="match status" value="1"/>
</dbReference>
<dbReference type="Gene3D" id="3.30.70.330">
    <property type="match status" value="2"/>
</dbReference>
<evidence type="ECO:0000256" key="7">
    <source>
        <dbReference type="ARBA" id="ARBA00023187"/>
    </source>
</evidence>
<dbReference type="InterPro" id="IPR012677">
    <property type="entry name" value="Nucleotide-bd_a/b_plait_sf"/>
</dbReference>
<evidence type="ECO:0000256" key="4">
    <source>
        <dbReference type="ARBA" id="ARBA00022884"/>
    </source>
</evidence>
<dbReference type="PROSITE" id="PS50102">
    <property type="entry name" value="RRM"/>
    <property type="match status" value="2"/>
</dbReference>
<keyword evidence="7" id="KW-0508">mRNA splicing</keyword>
<name>A0A5E4MY57_9HEMI</name>
<keyword evidence="12" id="KW-1185">Reference proteome</keyword>
<evidence type="ECO:0000256" key="2">
    <source>
        <dbReference type="ARBA" id="ARBA00022664"/>
    </source>
</evidence>
<keyword evidence="8" id="KW-0539">Nucleus</keyword>
<organism evidence="11 12">
    <name type="scientific">Cinara cedri</name>
    <dbReference type="NCBI Taxonomy" id="506608"/>
    <lineage>
        <taxon>Eukaryota</taxon>
        <taxon>Metazoa</taxon>
        <taxon>Ecdysozoa</taxon>
        <taxon>Arthropoda</taxon>
        <taxon>Hexapoda</taxon>
        <taxon>Insecta</taxon>
        <taxon>Pterygota</taxon>
        <taxon>Neoptera</taxon>
        <taxon>Paraneoptera</taxon>
        <taxon>Hemiptera</taxon>
        <taxon>Sternorrhyncha</taxon>
        <taxon>Aphidomorpha</taxon>
        <taxon>Aphidoidea</taxon>
        <taxon>Aphididae</taxon>
        <taxon>Lachninae</taxon>
        <taxon>Cinara</taxon>
    </lineage>
</organism>
<dbReference type="GO" id="GO:0010468">
    <property type="term" value="P:regulation of gene expression"/>
    <property type="evidence" value="ECO:0007669"/>
    <property type="project" value="TreeGrafter"/>
</dbReference>
<dbReference type="AlphaFoldDB" id="A0A5E4MY57"/>
<dbReference type="SMART" id="SM00360">
    <property type="entry name" value="RRM"/>
    <property type="match status" value="2"/>
</dbReference>
<reference evidence="11 12" key="1">
    <citation type="submission" date="2019-08" db="EMBL/GenBank/DDBJ databases">
        <authorList>
            <person name="Alioto T."/>
            <person name="Alioto T."/>
            <person name="Gomez Garrido J."/>
        </authorList>
    </citation>
    <scope>NUCLEOTIDE SEQUENCE [LARGE SCALE GENOMIC DNA]</scope>
</reference>
<evidence type="ECO:0000256" key="8">
    <source>
        <dbReference type="ARBA" id="ARBA00023242"/>
    </source>
</evidence>
<keyword evidence="3" id="KW-0677">Repeat</keyword>
<dbReference type="Pfam" id="PF00076">
    <property type="entry name" value="RRM_1"/>
    <property type="match status" value="2"/>
</dbReference>
<dbReference type="CDD" id="cd12322">
    <property type="entry name" value="RRM2_TDP43"/>
    <property type="match status" value="1"/>
</dbReference>
<dbReference type="GO" id="GO:0005654">
    <property type="term" value="C:nucleoplasm"/>
    <property type="evidence" value="ECO:0007669"/>
    <property type="project" value="TreeGrafter"/>
</dbReference>
<keyword evidence="2" id="KW-0507">mRNA processing</keyword>
<evidence type="ECO:0000256" key="1">
    <source>
        <dbReference type="ARBA" id="ARBA00004123"/>
    </source>
</evidence>
<evidence type="ECO:0000313" key="12">
    <source>
        <dbReference type="Proteomes" id="UP000325440"/>
    </source>
</evidence>